<protein>
    <submittedName>
        <fullName evidence="1">Uncharacterized protein</fullName>
    </submittedName>
</protein>
<comment type="caution">
    <text evidence="1">The sequence shown here is derived from an EMBL/GenBank/DDBJ whole genome shotgun (WGS) entry which is preliminary data.</text>
</comment>
<dbReference type="AlphaFoldDB" id="A0A7J6G653"/>
<organism evidence="1 2">
    <name type="scientific">Cannabis sativa</name>
    <name type="common">Hemp</name>
    <name type="synonym">Marijuana</name>
    <dbReference type="NCBI Taxonomy" id="3483"/>
    <lineage>
        <taxon>Eukaryota</taxon>
        <taxon>Viridiplantae</taxon>
        <taxon>Streptophyta</taxon>
        <taxon>Embryophyta</taxon>
        <taxon>Tracheophyta</taxon>
        <taxon>Spermatophyta</taxon>
        <taxon>Magnoliopsida</taxon>
        <taxon>eudicotyledons</taxon>
        <taxon>Gunneridae</taxon>
        <taxon>Pentapetalae</taxon>
        <taxon>rosids</taxon>
        <taxon>fabids</taxon>
        <taxon>Rosales</taxon>
        <taxon>Cannabaceae</taxon>
        <taxon>Cannabis</taxon>
    </lineage>
</organism>
<gene>
    <name evidence="1" type="ORF">G4B88_027541</name>
</gene>
<keyword evidence="2" id="KW-1185">Reference proteome</keyword>
<proteinExistence type="predicted"/>
<evidence type="ECO:0000313" key="2">
    <source>
        <dbReference type="Proteomes" id="UP000583929"/>
    </source>
</evidence>
<accession>A0A7J6G653</accession>
<dbReference type="EMBL" id="JAATIQ010000136">
    <property type="protein sequence ID" value="KAF4378481.1"/>
    <property type="molecule type" value="Genomic_DNA"/>
</dbReference>
<dbReference type="Proteomes" id="UP000583929">
    <property type="component" value="Unassembled WGS sequence"/>
</dbReference>
<reference evidence="1 2" key="1">
    <citation type="journal article" date="2020" name="bioRxiv">
        <title>Sequence and annotation of 42 cannabis genomes reveals extensive copy number variation in cannabinoid synthesis and pathogen resistance genes.</title>
        <authorList>
            <person name="Mckernan K.J."/>
            <person name="Helbert Y."/>
            <person name="Kane L.T."/>
            <person name="Ebling H."/>
            <person name="Zhang L."/>
            <person name="Liu B."/>
            <person name="Eaton Z."/>
            <person name="Mclaughlin S."/>
            <person name="Kingan S."/>
            <person name="Baybayan P."/>
            <person name="Concepcion G."/>
            <person name="Jordan M."/>
            <person name="Riva A."/>
            <person name="Barbazuk W."/>
            <person name="Harkins T."/>
        </authorList>
    </citation>
    <scope>NUCLEOTIDE SEQUENCE [LARGE SCALE GENOMIC DNA]</scope>
    <source>
        <strain evidence="2">cv. Jamaican Lion 4</strain>
        <tissue evidence="1">Leaf</tissue>
    </source>
</reference>
<name>A0A7J6G653_CANSA</name>
<sequence length="138" mass="15826">MISIFGDGSFTLSPLAIEDSLERFGSSVVAERSLNFFNRLNEGIPSRSFRFTPDLSCCIKNEQPKKVLEENLRNRFRSLTAERMMPRRLLLQFMGFSPLLAIAQPDFAATGPMPKMKEPEVIQFVFVWLISKNYIVIM</sequence>
<evidence type="ECO:0000313" key="1">
    <source>
        <dbReference type="EMBL" id="KAF4378481.1"/>
    </source>
</evidence>